<keyword evidence="3" id="KW-1185">Reference proteome</keyword>
<evidence type="ECO:0000313" key="2">
    <source>
        <dbReference type="EMBL" id="RGP60331.1"/>
    </source>
</evidence>
<sequence length="317" mass="37421">MGNTDSSLNSDPPETSIHDGRFTAQGYRTLRRSQLIRRALVLRHVSQGRANPSEVWCNDKSCRQELEIFSNPLLHLTDFPSSREELPAAVYSKDFADAVITKFFDIQDINRREHRVRGLLSFIDSPPVRTAFWHFIAEYDRRRYRLSDEDFQKALVKARPVFLEIMFGIKTAARARLAHSYISPEPEVKDKWDLQQLILRFLICSEMWRQQKTPRSENWKIGSREGVGQFMTAMLLHYKLMWQQNYFDTNFIRTNHIWDRVWDVWLYKYPLGNPDEVIDGDVFQLRDHIEKTEQEVLNEVGYLGGIGQNNENYNIMQ</sequence>
<feature type="compositionally biased region" description="Polar residues" evidence="1">
    <location>
        <begin position="1"/>
        <end position="13"/>
    </location>
</feature>
<comment type="caution">
    <text evidence="2">The sequence shown here is derived from an EMBL/GenBank/DDBJ whole genome shotgun (WGS) entry which is preliminary data.</text>
</comment>
<protein>
    <submittedName>
        <fullName evidence="2">Uncharacterized protein</fullName>
    </submittedName>
</protein>
<reference evidence="2 3" key="1">
    <citation type="journal article" date="2018" name="PLoS Pathog.">
        <title>Evolution of structural diversity of trichothecenes, a family of toxins produced by plant pathogenic and entomopathogenic fungi.</title>
        <authorList>
            <person name="Proctor R.H."/>
            <person name="McCormick S.P."/>
            <person name="Kim H.S."/>
            <person name="Cardoza R.E."/>
            <person name="Stanley A.M."/>
            <person name="Lindo L."/>
            <person name="Kelly A."/>
            <person name="Brown D.W."/>
            <person name="Lee T."/>
            <person name="Vaughan M.M."/>
            <person name="Alexander N.J."/>
            <person name="Busman M."/>
            <person name="Gutierrez S."/>
        </authorList>
    </citation>
    <scope>NUCLEOTIDE SEQUENCE [LARGE SCALE GENOMIC DNA]</scope>
    <source>
        <strain evidence="2 3">NRRL 3299</strain>
    </source>
</reference>
<evidence type="ECO:0000256" key="1">
    <source>
        <dbReference type="SAM" id="MobiDB-lite"/>
    </source>
</evidence>
<organism evidence="2 3">
    <name type="scientific">Fusarium sporotrichioides</name>
    <dbReference type="NCBI Taxonomy" id="5514"/>
    <lineage>
        <taxon>Eukaryota</taxon>
        <taxon>Fungi</taxon>
        <taxon>Dikarya</taxon>
        <taxon>Ascomycota</taxon>
        <taxon>Pezizomycotina</taxon>
        <taxon>Sordariomycetes</taxon>
        <taxon>Hypocreomycetidae</taxon>
        <taxon>Hypocreales</taxon>
        <taxon>Nectriaceae</taxon>
        <taxon>Fusarium</taxon>
    </lineage>
</organism>
<feature type="region of interest" description="Disordered" evidence="1">
    <location>
        <begin position="1"/>
        <end position="20"/>
    </location>
</feature>
<evidence type="ECO:0000313" key="3">
    <source>
        <dbReference type="Proteomes" id="UP000266152"/>
    </source>
</evidence>
<proteinExistence type="predicted"/>
<dbReference type="AlphaFoldDB" id="A0A395RJR1"/>
<accession>A0A395RJR1</accession>
<gene>
    <name evidence="2" type="ORF">FSPOR_10726</name>
</gene>
<dbReference type="Proteomes" id="UP000266152">
    <property type="component" value="Unassembled WGS sequence"/>
</dbReference>
<dbReference type="EMBL" id="PXOF01000190">
    <property type="protein sequence ID" value="RGP60331.1"/>
    <property type="molecule type" value="Genomic_DNA"/>
</dbReference>
<name>A0A395RJR1_FUSSP</name>